<accession>A0A8S5NX09</accession>
<reference evidence="1" key="1">
    <citation type="journal article" date="2021" name="Proc. Natl. Acad. Sci. U.S.A.">
        <title>A Catalog of Tens of Thousands of Viruses from Human Metagenomes Reveals Hidden Associations with Chronic Diseases.</title>
        <authorList>
            <person name="Tisza M.J."/>
            <person name="Buck C.B."/>
        </authorList>
    </citation>
    <scope>NUCLEOTIDE SEQUENCE</scope>
    <source>
        <strain evidence="1">Ct3hC12</strain>
    </source>
</reference>
<organism evidence="1">
    <name type="scientific">Myoviridae sp. ct3hC12</name>
    <dbReference type="NCBI Taxonomy" id="2825026"/>
    <lineage>
        <taxon>Viruses</taxon>
        <taxon>Duplodnaviria</taxon>
        <taxon>Heunggongvirae</taxon>
        <taxon>Uroviricota</taxon>
        <taxon>Caudoviricetes</taxon>
    </lineage>
</organism>
<name>A0A8S5NX09_9CAUD</name>
<sequence length="33" mass="3966">MEEEYKNAQALSGILEREERRYPAPLRADRRFA</sequence>
<dbReference type="EMBL" id="BK015270">
    <property type="protein sequence ID" value="DAD98916.1"/>
    <property type="molecule type" value="Genomic_DNA"/>
</dbReference>
<protein>
    <submittedName>
        <fullName evidence="1">Uncharacterized protein</fullName>
    </submittedName>
</protein>
<proteinExistence type="predicted"/>
<evidence type="ECO:0000313" key="1">
    <source>
        <dbReference type="EMBL" id="DAD98916.1"/>
    </source>
</evidence>